<dbReference type="Gene3D" id="3.30.420.10">
    <property type="entry name" value="Ribonuclease H-like superfamily/Ribonuclease H"/>
    <property type="match status" value="1"/>
</dbReference>
<dbReference type="PANTHER" id="PTHR33116:SF75">
    <property type="entry name" value="RIBONUCLEASE H PROTEIN"/>
    <property type="match status" value="1"/>
</dbReference>
<dbReference type="CDD" id="cd06222">
    <property type="entry name" value="RNase_H_like"/>
    <property type="match status" value="1"/>
</dbReference>
<comment type="caution">
    <text evidence="2">The sequence shown here is derived from an EMBL/GenBank/DDBJ whole genome shotgun (WGS) entry which is preliminary data.</text>
</comment>
<dbReference type="GO" id="GO:0003676">
    <property type="term" value="F:nucleic acid binding"/>
    <property type="evidence" value="ECO:0007669"/>
    <property type="project" value="InterPro"/>
</dbReference>
<gene>
    <name evidence="2" type="ORF">Dsin_006619</name>
</gene>
<protein>
    <recommendedName>
        <fullName evidence="1">RNase H type-1 domain-containing protein</fullName>
    </recommendedName>
</protein>
<dbReference type="SUPFAM" id="SSF53098">
    <property type="entry name" value="Ribonuclease H-like"/>
    <property type="match status" value="1"/>
</dbReference>
<evidence type="ECO:0000313" key="2">
    <source>
        <dbReference type="EMBL" id="KAK3226757.1"/>
    </source>
</evidence>
<reference evidence="2" key="1">
    <citation type="journal article" date="2023" name="Plant J.">
        <title>Genome sequences and population genomics provide insights into the demographic history, inbreeding, and mutation load of two 'living fossil' tree species of Dipteronia.</title>
        <authorList>
            <person name="Feng Y."/>
            <person name="Comes H.P."/>
            <person name="Chen J."/>
            <person name="Zhu S."/>
            <person name="Lu R."/>
            <person name="Zhang X."/>
            <person name="Li P."/>
            <person name="Qiu J."/>
            <person name="Olsen K.M."/>
            <person name="Qiu Y."/>
        </authorList>
    </citation>
    <scope>NUCLEOTIDE SEQUENCE</scope>
    <source>
        <strain evidence="2">NBL</strain>
    </source>
</reference>
<dbReference type="InterPro" id="IPR002156">
    <property type="entry name" value="RNaseH_domain"/>
</dbReference>
<dbReference type="InterPro" id="IPR036397">
    <property type="entry name" value="RNaseH_sf"/>
</dbReference>
<organism evidence="2 3">
    <name type="scientific">Dipteronia sinensis</name>
    <dbReference type="NCBI Taxonomy" id="43782"/>
    <lineage>
        <taxon>Eukaryota</taxon>
        <taxon>Viridiplantae</taxon>
        <taxon>Streptophyta</taxon>
        <taxon>Embryophyta</taxon>
        <taxon>Tracheophyta</taxon>
        <taxon>Spermatophyta</taxon>
        <taxon>Magnoliopsida</taxon>
        <taxon>eudicotyledons</taxon>
        <taxon>Gunneridae</taxon>
        <taxon>Pentapetalae</taxon>
        <taxon>rosids</taxon>
        <taxon>malvids</taxon>
        <taxon>Sapindales</taxon>
        <taxon>Sapindaceae</taxon>
        <taxon>Hippocastanoideae</taxon>
        <taxon>Acereae</taxon>
        <taxon>Dipteronia</taxon>
    </lineage>
</organism>
<feature type="domain" description="RNase H type-1" evidence="1">
    <location>
        <begin position="315"/>
        <end position="450"/>
    </location>
</feature>
<keyword evidence="3" id="KW-1185">Reference proteome</keyword>
<dbReference type="PANTHER" id="PTHR33116">
    <property type="entry name" value="REVERSE TRANSCRIPTASE ZINC-BINDING DOMAIN-CONTAINING PROTEIN-RELATED-RELATED"/>
    <property type="match status" value="1"/>
</dbReference>
<dbReference type="GO" id="GO:0004523">
    <property type="term" value="F:RNA-DNA hybrid ribonuclease activity"/>
    <property type="evidence" value="ECO:0007669"/>
    <property type="project" value="InterPro"/>
</dbReference>
<accession>A0AAE0AZ24</accession>
<evidence type="ECO:0000259" key="1">
    <source>
        <dbReference type="PROSITE" id="PS50879"/>
    </source>
</evidence>
<proteinExistence type="predicted"/>
<name>A0AAE0AZ24_9ROSI</name>
<dbReference type="PROSITE" id="PS50879">
    <property type="entry name" value="RNASE_H_1"/>
    <property type="match status" value="1"/>
</dbReference>
<dbReference type="EMBL" id="JANJYJ010000002">
    <property type="protein sequence ID" value="KAK3226757.1"/>
    <property type="molecule type" value="Genomic_DNA"/>
</dbReference>
<dbReference type="InterPro" id="IPR012337">
    <property type="entry name" value="RNaseH-like_sf"/>
</dbReference>
<dbReference type="Pfam" id="PF13456">
    <property type="entry name" value="RVT_3"/>
    <property type="match status" value="1"/>
</dbReference>
<sequence>MGVRPGRKSFWNSIVNKIEKRLAPWKKRFLSKGGRLVLINSVLASIPNYFLSIFKIPMGVAQKIGRIQRSFLWGDGKFKRKVHVVNWVEVCKSKDKGGLGIGRVVDKNKAMLAKWIWHFGREKEALWRRVIVVKYRIQESSLLWKWNFTTKDSFFVKAVNCMLKTESPSAKLVDEGFRVVVGKGDRANFWNEIKWDSKSLKDAFPRIYALAVKKCGTIREFGRLFKDVACIPSVIWTAQCVRLSLKPSITYFFIALGLQPCGEDAWTGGGVVWWYKHFGTNVSDSISVLMLNVKEFCVETKRVKKSLIKDCIPPLMGTFKFNVDGSARGSPGMASIGGVLRDSKGKVVCLFSLGVGITDSNSVEILAIKKAVELCQSSPLLRGRAISIVIDSKVAVSWINSEDFGSFSLSHVNSIYFTRSIMQEWDGIEVMFDSRCYNSFADNLAKLGSSSNGDIIHWN</sequence>
<evidence type="ECO:0000313" key="3">
    <source>
        <dbReference type="Proteomes" id="UP001281410"/>
    </source>
</evidence>
<dbReference type="Proteomes" id="UP001281410">
    <property type="component" value="Unassembled WGS sequence"/>
</dbReference>
<dbReference type="InterPro" id="IPR044730">
    <property type="entry name" value="RNase_H-like_dom_plant"/>
</dbReference>
<dbReference type="AlphaFoldDB" id="A0AAE0AZ24"/>